<feature type="compositionally biased region" description="Polar residues" evidence="1">
    <location>
        <begin position="86"/>
        <end position="97"/>
    </location>
</feature>
<dbReference type="Pfam" id="PF00400">
    <property type="entry name" value="WD40"/>
    <property type="match status" value="1"/>
</dbReference>
<sequence length="583" mass="65055">MTPPASSSLSNMKRVNSSTSLSGLTGSLNIFGISNFYVTVWKALNNLANDPHGEVAFMAQTIIDDIKSKVVSTNPLNDSMKESRSDASLSEPSSPMNNQLATFVMSESPPTNGCEQLPHRNNGLLHRERQQSEGSTGNRSMNTSFYTHQPSFLTPYSRKRKIFGREPSVVISEDGIVDDGVSQRAPLVSTEFVAWSAKYFSEPVVPLTVDSDTESSAHHQREWRTIRNFYTRNTAKDELLRVDASRTEDQIFLQKNPNLPNLMMFHAYEPYVIVAERDSFSVWHWDSQNIFGYNSKFGTPALLGTYSNHNPSPTRISSMELINAHDETILMLACDDGSVRLWKIHSIQEEKYRPELVSAFVVFSDMQPSPKSSGTVTYWNQDHCQLIAGGDSKILRIWDSTKEMRVRDIVTGSDSCVTHISTDGNHLICAGCQDGSIRIFDQRVVNTDSRVITFREHNNWIVNAHLYADNEKHINVISGSIAGDVRFWDKRLPTSSVKTILVAQGMTAMSVHPEADVFACGTTSQTINMYTLDGIPGSVIRSHEGFVSQRIASVMSLSYHPTKAFLAAGYTDSLISVYSLYKT</sequence>
<dbReference type="AlphaFoldDB" id="A0A443SRB3"/>
<dbReference type="InterPro" id="IPR001680">
    <property type="entry name" value="WD40_rpt"/>
</dbReference>
<feature type="region of interest" description="Disordered" evidence="1">
    <location>
        <begin position="128"/>
        <end position="147"/>
    </location>
</feature>
<dbReference type="SMART" id="SM00320">
    <property type="entry name" value="WD40"/>
    <property type="match status" value="6"/>
</dbReference>
<dbReference type="GO" id="GO:0009267">
    <property type="term" value="P:cellular response to starvation"/>
    <property type="evidence" value="ECO:0007669"/>
    <property type="project" value="TreeGrafter"/>
</dbReference>
<protein>
    <submittedName>
        <fullName evidence="2">Regulatory-associated protein of mTOR-like protein</fullName>
    </submittedName>
</protein>
<dbReference type="PANTHER" id="PTHR12848:SF16">
    <property type="entry name" value="REGULATORY-ASSOCIATED PROTEIN OF MTOR"/>
    <property type="match status" value="1"/>
</dbReference>
<proteinExistence type="predicted"/>
<feature type="region of interest" description="Disordered" evidence="1">
    <location>
        <begin position="73"/>
        <end position="97"/>
    </location>
</feature>
<dbReference type="GO" id="GO:0031931">
    <property type="term" value="C:TORC1 complex"/>
    <property type="evidence" value="ECO:0007669"/>
    <property type="project" value="InterPro"/>
</dbReference>
<evidence type="ECO:0000313" key="2">
    <source>
        <dbReference type="EMBL" id="RWS30053.1"/>
    </source>
</evidence>
<dbReference type="GO" id="GO:0038202">
    <property type="term" value="P:TORC1 signaling"/>
    <property type="evidence" value="ECO:0007669"/>
    <property type="project" value="TreeGrafter"/>
</dbReference>
<evidence type="ECO:0000313" key="3">
    <source>
        <dbReference type="Proteomes" id="UP000288716"/>
    </source>
</evidence>
<comment type="caution">
    <text evidence="2">The sequence shown here is derived from an EMBL/GenBank/DDBJ whole genome shotgun (WGS) entry which is preliminary data.</text>
</comment>
<dbReference type="GO" id="GO:0030307">
    <property type="term" value="P:positive regulation of cell growth"/>
    <property type="evidence" value="ECO:0007669"/>
    <property type="project" value="TreeGrafter"/>
</dbReference>
<dbReference type="EMBL" id="NCKV01000658">
    <property type="protein sequence ID" value="RWS30053.1"/>
    <property type="molecule type" value="Genomic_DNA"/>
</dbReference>
<keyword evidence="3" id="KW-1185">Reference proteome</keyword>
<dbReference type="STRING" id="299467.A0A443SRB3"/>
<dbReference type="GO" id="GO:0071230">
    <property type="term" value="P:cellular response to amino acid stimulus"/>
    <property type="evidence" value="ECO:0007669"/>
    <property type="project" value="TreeGrafter"/>
</dbReference>
<dbReference type="GO" id="GO:0010506">
    <property type="term" value="P:regulation of autophagy"/>
    <property type="evidence" value="ECO:0007669"/>
    <property type="project" value="TreeGrafter"/>
</dbReference>
<dbReference type="InterPro" id="IPR015943">
    <property type="entry name" value="WD40/YVTN_repeat-like_dom_sf"/>
</dbReference>
<accession>A0A443SRB3</accession>
<reference evidence="2 3" key="1">
    <citation type="journal article" date="2018" name="Gigascience">
        <title>Genomes of trombidid mites reveal novel predicted allergens and laterally-transferred genes associated with secondary metabolism.</title>
        <authorList>
            <person name="Dong X."/>
            <person name="Chaisiri K."/>
            <person name="Xia D."/>
            <person name="Armstrong S.D."/>
            <person name="Fang Y."/>
            <person name="Donnelly M.J."/>
            <person name="Kadowaki T."/>
            <person name="McGarry J.W."/>
            <person name="Darby A.C."/>
            <person name="Makepeace B.L."/>
        </authorList>
    </citation>
    <scope>NUCLEOTIDE SEQUENCE [LARGE SCALE GENOMIC DNA]</scope>
    <source>
        <strain evidence="2">UoL-UT</strain>
    </source>
</reference>
<dbReference type="GO" id="GO:0030674">
    <property type="term" value="F:protein-macromolecule adaptor activity"/>
    <property type="evidence" value="ECO:0007669"/>
    <property type="project" value="TreeGrafter"/>
</dbReference>
<dbReference type="GO" id="GO:0005737">
    <property type="term" value="C:cytoplasm"/>
    <property type="evidence" value="ECO:0007669"/>
    <property type="project" value="TreeGrafter"/>
</dbReference>
<name>A0A443SRB3_9ACAR</name>
<dbReference type="OrthoDB" id="10262360at2759"/>
<gene>
    <name evidence="2" type="ORF">B4U80_08611</name>
</gene>
<dbReference type="VEuPathDB" id="VectorBase:LDEU001988"/>
<dbReference type="InterPro" id="IPR036322">
    <property type="entry name" value="WD40_repeat_dom_sf"/>
</dbReference>
<dbReference type="Gene3D" id="2.130.10.10">
    <property type="entry name" value="YVTN repeat-like/Quinoprotein amine dehydrogenase"/>
    <property type="match status" value="2"/>
</dbReference>
<dbReference type="SUPFAM" id="SSF50978">
    <property type="entry name" value="WD40 repeat-like"/>
    <property type="match status" value="1"/>
</dbReference>
<dbReference type="Proteomes" id="UP000288716">
    <property type="component" value="Unassembled WGS sequence"/>
</dbReference>
<feature type="compositionally biased region" description="Polar residues" evidence="1">
    <location>
        <begin position="132"/>
        <end position="147"/>
    </location>
</feature>
<dbReference type="InterPro" id="IPR004083">
    <property type="entry name" value="Raptor"/>
</dbReference>
<organism evidence="2 3">
    <name type="scientific">Leptotrombidium deliense</name>
    <dbReference type="NCBI Taxonomy" id="299467"/>
    <lineage>
        <taxon>Eukaryota</taxon>
        <taxon>Metazoa</taxon>
        <taxon>Ecdysozoa</taxon>
        <taxon>Arthropoda</taxon>
        <taxon>Chelicerata</taxon>
        <taxon>Arachnida</taxon>
        <taxon>Acari</taxon>
        <taxon>Acariformes</taxon>
        <taxon>Trombidiformes</taxon>
        <taxon>Prostigmata</taxon>
        <taxon>Anystina</taxon>
        <taxon>Parasitengona</taxon>
        <taxon>Trombiculoidea</taxon>
        <taxon>Trombiculidae</taxon>
        <taxon>Leptotrombidium</taxon>
    </lineage>
</organism>
<dbReference type="PANTHER" id="PTHR12848">
    <property type="entry name" value="REGULATORY-ASSOCIATED PROTEIN OF MTOR"/>
    <property type="match status" value="1"/>
</dbReference>
<evidence type="ECO:0000256" key="1">
    <source>
        <dbReference type="SAM" id="MobiDB-lite"/>
    </source>
</evidence>